<feature type="transmembrane region" description="Helical" evidence="1">
    <location>
        <begin position="12"/>
        <end position="35"/>
    </location>
</feature>
<dbReference type="Pfam" id="PF09990">
    <property type="entry name" value="DUF2231"/>
    <property type="match status" value="1"/>
</dbReference>
<dbReference type="AlphaFoldDB" id="A0A7X5ZRF0"/>
<keyword evidence="4" id="KW-1185">Reference proteome</keyword>
<organism evidence="3 4">
    <name type="scientific">Saccharomonospora amisosensis</name>
    <dbReference type="NCBI Taxonomy" id="1128677"/>
    <lineage>
        <taxon>Bacteria</taxon>
        <taxon>Bacillati</taxon>
        <taxon>Actinomycetota</taxon>
        <taxon>Actinomycetes</taxon>
        <taxon>Pseudonocardiales</taxon>
        <taxon>Pseudonocardiaceae</taxon>
        <taxon>Saccharomonospora</taxon>
    </lineage>
</organism>
<feature type="domain" description="DUF2231" evidence="2">
    <location>
        <begin position="7"/>
        <end position="169"/>
    </location>
</feature>
<dbReference type="InterPro" id="IPR019251">
    <property type="entry name" value="DUF2231_TM"/>
</dbReference>
<feature type="transmembrane region" description="Helical" evidence="1">
    <location>
        <begin position="129"/>
        <end position="150"/>
    </location>
</feature>
<feature type="transmembrane region" description="Helical" evidence="1">
    <location>
        <begin position="42"/>
        <end position="61"/>
    </location>
</feature>
<evidence type="ECO:0000313" key="3">
    <source>
        <dbReference type="EMBL" id="NIJ12461.1"/>
    </source>
</evidence>
<protein>
    <recommendedName>
        <fullName evidence="2">DUF2231 domain-containing protein</fullName>
    </recommendedName>
</protein>
<evidence type="ECO:0000259" key="2">
    <source>
        <dbReference type="Pfam" id="PF09990"/>
    </source>
</evidence>
<dbReference type="RefSeq" id="WP_167171253.1">
    <property type="nucleotide sequence ID" value="NZ_JAAOYM010000001.1"/>
</dbReference>
<reference evidence="3 4" key="1">
    <citation type="submission" date="2020-03" db="EMBL/GenBank/DDBJ databases">
        <title>Sequencing the genomes of 1000 actinobacteria strains.</title>
        <authorList>
            <person name="Klenk H.-P."/>
        </authorList>
    </citation>
    <scope>NUCLEOTIDE SEQUENCE [LARGE SCALE GENOMIC DNA]</scope>
    <source>
        <strain evidence="3 4">DSM 45685</strain>
    </source>
</reference>
<dbReference type="EMBL" id="JAAOYM010000001">
    <property type="protein sequence ID" value="NIJ12461.1"/>
    <property type="molecule type" value="Genomic_DNA"/>
</dbReference>
<name>A0A7X5ZRF0_9PSEU</name>
<proteinExistence type="predicted"/>
<keyword evidence="1" id="KW-0472">Membrane</keyword>
<evidence type="ECO:0000256" key="1">
    <source>
        <dbReference type="SAM" id="Phobius"/>
    </source>
</evidence>
<keyword evidence="1" id="KW-1133">Transmembrane helix</keyword>
<gene>
    <name evidence="3" type="ORF">FHU38_002805</name>
</gene>
<feature type="transmembrane region" description="Helical" evidence="1">
    <location>
        <begin position="87"/>
        <end position="108"/>
    </location>
</feature>
<evidence type="ECO:0000313" key="4">
    <source>
        <dbReference type="Proteomes" id="UP000545493"/>
    </source>
</evidence>
<sequence length="178" mass="18495">MPTFVAGLPLHVLVVHAVVVLVPLALLAAVTVAVWPAARRRYGWAVVGLAALAAVSIPIATSSGEGLRSRLAGSPLIAEHAELGDQLLAVFVPMVAAVTAVVAMAHFRGRRRANTETGTRTDPVTSARWVRPVATLLAVVTIAFAAVSAVQVVRIGDSGARAAWSDTHYVAAHDEEDG</sequence>
<accession>A0A7X5ZRF0</accession>
<dbReference type="Proteomes" id="UP000545493">
    <property type="component" value="Unassembled WGS sequence"/>
</dbReference>
<keyword evidence="1" id="KW-0812">Transmembrane</keyword>
<comment type="caution">
    <text evidence="3">The sequence shown here is derived from an EMBL/GenBank/DDBJ whole genome shotgun (WGS) entry which is preliminary data.</text>
</comment>